<accession>A0A2X0LD43</accession>
<dbReference type="AlphaFoldDB" id="A0A2X0LD43"/>
<name>A0A2X0LD43_9BASI</name>
<feature type="compositionally biased region" description="Basic and acidic residues" evidence="1">
    <location>
        <begin position="348"/>
        <end position="390"/>
    </location>
</feature>
<protein>
    <submittedName>
        <fullName evidence="2">BZ3500_MvSof-1268-A1-R1_Chr3-1g05581 protein</fullName>
    </submittedName>
</protein>
<dbReference type="InterPro" id="IPR007268">
    <property type="entry name" value="Rad9/Ddc1"/>
</dbReference>
<dbReference type="Gene3D" id="3.70.10.10">
    <property type="match status" value="1"/>
</dbReference>
<evidence type="ECO:0000313" key="2">
    <source>
        <dbReference type="EMBL" id="SCZ98731.1"/>
    </source>
</evidence>
<feature type="region of interest" description="Disordered" evidence="1">
    <location>
        <begin position="108"/>
        <end position="131"/>
    </location>
</feature>
<dbReference type="GO" id="GO:0006281">
    <property type="term" value="P:DNA repair"/>
    <property type="evidence" value="ECO:0007669"/>
    <property type="project" value="TreeGrafter"/>
</dbReference>
<dbReference type="InterPro" id="IPR046938">
    <property type="entry name" value="DNA_clamp_sf"/>
</dbReference>
<dbReference type="Pfam" id="PF04139">
    <property type="entry name" value="Rad9"/>
    <property type="match status" value="1"/>
</dbReference>
<dbReference type="STRING" id="289078.A0A2X0LD43"/>
<dbReference type="PANTHER" id="PTHR15237">
    <property type="entry name" value="DNA REPAIR PROTEIN RAD9"/>
    <property type="match status" value="1"/>
</dbReference>
<evidence type="ECO:0000313" key="3">
    <source>
        <dbReference type="Proteomes" id="UP000249723"/>
    </source>
</evidence>
<dbReference type="SUPFAM" id="SSF55979">
    <property type="entry name" value="DNA clamp"/>
    <property type="match status" value="1"/>
</dbReference>
<dbReference type="GO" id="GO:0071479">
    <property type="term" value="P:cellular response to ionizing radiation"/>
    <property type="evidence" value="ECO:0007669"/>
    <property type="project" value="TreeGrafter"/>
</dbReference>
<dbReference type="PANTHER" id="PTHR15237:SF0">
    <property type="entry name" value="CELL CYCLE CHECKPOINT CONTROL PROTEIN"/>
    <property type="match status" value="1"/>
</dbReference>
<organism evidence="2 3">
    <name type="scientific">Microbotryum saponariae</name>
    <dbReference type="NCBI Taxonomy" id="289078"/>
    <lineage>
        <taxon>Eukaryota</taxon>
        <taxon>Fungi</taxon>
        <taxon>Dikarya</taxon>
        <taxon>Basidiomycota</taxon>
        <taxon>Pucciniomycotina</taxon>
        <taxon>Microbotryomycetes</taxon>
        <taxon>Microbotryales</taxon>
        <taxon>Microbotryaceae</taxon>
        <taxon>Microbotryum</taxon>
    </lineage>
</organism>
<evidence type="ECO:0000256" key="1">
    <source>
        <dbReference type="SAM" id="MobiDB-lite"/>
    </source>
</evidence>
<dbReference type="GO" id="GO:0031573">
    <property type="term" value="P:mitotic intra-S DNA damage checkpoint signaling"/>
    <property type="evidence" value="ECO:0007669"/>
    <property type="project" value="TreeGrafter"/>
</dbReference>
<feature type="compositionally biased region" description="Pro residues" evidence="1">
    <location>
        <begin position="398"/>
        <end position="410"/>
    </location>
</feature>
<dbReference type="GO" id="GO:0000076">
    <property type="term" value="P:DNA replication checkpoint signaling"/>
    <property type="evidence" value="ECO:0007669"/>
    <property type="project" value="TreeGrafter"/>
</dbReference>
<feature type="region of interest" description="Disordered" evidence="1">
    <location>
        <begin position="341"/>
        <end position="496"/>
    </location>
</feature>
<keyword evidence="3" id="KW-1185">Reference proteome</keyword>
<sequence>MDLVIASGSALRHFTRAIACLTKWGEEIHVAAAPRQLKLSSINASRTAFAAVTFPAHFFPSYHVRAPAGEAIVSFSVVGKALLSPLRPRSANTIETCSISVTGQDLTQHRRHNGSYGDDDDDATSERGSATAAAPQCRIVIRLHCQHGVTKTHRMTYSSGSTALYPQAKRDACTITWIASSRILKEWTDHFHLRSGSQGGGSDEISFDLHENSCRLRSFGVDTSSDNPGQSRASSLETIRQESLTLVRKRRFVPSFFSADSLSSRPLSTELVISVSDFDLYEVLRPSVITFGLKEFKSIIALADAVPATVDVACSRGGEPVLILVEAENCRADFVIATTDFDGDDQDDAARDRDNMVRGRRGKAEEEPLRVHAERGKKAQDRAVEQERPLFNRATPTQEPPSPPAPPPPMRALHGDQDADEGEDEFDYGAAMDDFGDDAFAQIDQLTQEALSQRPPPMQTPSASHFGPTQGIDHRMSKKSKRWNLLGGDGDSSPSP</sequence>
<reference evidence="3" key="1">
    <citation type="submission" date="2016-10" db="EMBL/GenBank/DDBJ databases">
        <authorList>
            <person name="Jeantristanb JTB J.-T."/>
            <person name="Ricardo R."/>
        </authorList>
    </citation>
    <scope>NUCLEOTIDE SEQUENCE [LARGE SCALE GENOMIC DNA]</scope>
</reference>
<gene>
    <name evidence="2" type="ORF">BZ3500_MVSOF-1268-A1-R1_CHR3-1G05581</name>
</gene>
<dbReference type="EMBL" id="FMWP01000096">
    <property type="protein sequence ID" value="SCZ98731.1"/>
    <property type="molecule type" value="Genomic_DNA"/>
</dbReference>
<dbReference type="Proteomes" id="UP000249723">
    <property type="component" value="Unassembled WGS sequence"/>
</dbReference>
<proteinExistence type="predicted"/>
<dbReference type="GO" id="GO:0030896">
    <property type="term" value="C:checkpoint clamp complex"/>
    <property type="evidence" value="ECO:0007669"/>
    <property type="project" value="InterPro"/>
</dbReference>
<dbReference type="OrthoDB" id="60092at2759"/>
<feature type="compositionally biased region" description="Low complexity" evidence="1">
    <location>
        <begin position="428"/>
        <end position="441"/>
    </location>
</feature>
<feature type="compositionally biased region" description="Acidic residues" evidence="1">
    <location>
        <begin position="418"/>
        <end position="427"/>
    </location>
</feature>